<dbReference type="RefSeq" id="WP_213683287.1">
    <property type="nucleotide sequence ID" value="NZ_CP074572.1"/>
</dbReference>
<dbReference type="EMBL" id="CP074572">
    <property type="protein sequence ID" value="QVK24705.1"/>
    <property type="molecule type" value="Genomic_DNA"/>
</dbReference>
<evidence type="ECO:0000313" key="3">
    <source>
        <dbReference type="Proteomes" id="UP000676428"/>
    </source>
</evidence>
<evidence type="ECO:0000259" key="1">
    <source>
        <dbReference type="Pfam" id="PF01863"/>
    </source>
</evidence>
<dbReference type="CDD" id="cd07344">
    <property type="entry name" value="M48_yhfN_like"/>
    <property type="match status" value="1"/>
</dbReference>
<dbReference type="Gene3D" id="3.30.2010.10">
    <property type="entry name" value="Metalloproteases ('zincins'), catalytic domain"/>
    <property type="match status" value="1"/>
</dbReference>
<dbReference type="InterPro" id="IPR002725">
    <property type="entry name" value="YgjP-like_metallopeptidase"/>
</dbReference>
<organism evidence="2 3">
    <name type="scientific">Shewanella dokdonensis</name>
    <dbReference type="NCBI Taxonomy" id="712036"/>
    <lineage>
        <taxon>Bacteria</taxon>
        <taxon>Pseudomonadati</taxon>
        <taxon>Pseudomonadota</taxon>
        <taxon>Gammaproteobacteria</taxon>
        <taxon>Alteromonadales</taxon>
        <taxon>Shewanellaceae</taxon>
        <taxon>Shewanella</taxon>
    </lineage>
</organism>
<dbReference type="PANTHER" id="PTHR30399">
    <property type="entry name" value="UNCHARACTERIZED PROTEIN YGJP"/>
    <property type="match status" value="1"/>
</dbReference>
<reference evidence="2 3" key="1">
    <citation type="journal article" date="2012" name="Int. J. Syst. Evol. Microbiol.">
        <title>Shewanella dokdonensis sp. nov., isolated from seawater.</title>
        <authorList>
            <person name="Sung H.R."/>
            <person name="Yoon J.H."/>
            <person name="Ghim S.Y."/>
        </authorList>
    </citation>
    <scope>NUCLEOTIDE SEQUENCE [LARGE SCALE GENOMIC DNA]</scope>
    <source>
        <strain evidence="2 3">DSM 23626</strain>
    </source>
</reference>
<sequence length="171" mass="19943">MMAIDYLAHYSDEVRAKVSALHQQGQLAQFLLKRHPEIHQIRADRALYDFTIALKNRYLRQSAPLAKVCFDDKITLSHQALGLHTYAARRQGNKVKTKNEIRISSRLKQVPEAFLRMLVVHELAHLKEKEHNKAFYQLCCHMEPDYHQLEFELRLYLMLADAGLDPYLTAS</sequence>
<accession>A0ABX8DJ44</accession>
<gene>
    <name evidence="2" type="ORF">KHX94_00880</name>
</gene>
<dbReference type="PANTHER" id="PTHR30399:SF1">
    <property type="entry name" value="UTP PYROPHOSPHATASE"/>
    <property type="match status" value="1"/>
</dbReference>
<evidence type="ECO:0000313" key="2">
    <source>
        <dbReference type="EMBL" id="QVK24705.1"/>
    </source>
</evidence>
<name>A0ABX8DJ44_9GAMM</name>
<feature type="domain" description="YgjP-like metallopeptidase" evidence="1">
    <location>
        <begin position="92"/>
        <end position="154"/>
    </location>
</feature>
<keyword evidence="3" id="KW-1185">Reference proteome</keyword>
<protein>
    <submittedName>
        <fullName evidence="2">M48 family metallopeptidase</fullName>
    </submittedName>
</protein>
<proteinExistence type="predicted"/>
<dbReference type="InterPro" id="IPR053136">
    <property type="entry name" value="UTP_pyrophosphatase-like"/>
</dbReference>
<dbReference type="Pfam" id="PF01863">
    <property type="entry name" value="YgjP-like"/>
    <property type="match status" value="1"/>
</dbReference>
<dbReference type="Proteomes" id="UP000676428">
    <property type="component" value="Chromosome"/>
</dbReference>